<dbReference type="InterPro" id="IPR058208">
    <property type="entry name" value="PACE"/>
</dbReference>
<protein>
    <submittedName>
        <fullName evidence="3">PACE efflux transporter</fullName>
    </submittedName>
</protein>
<feature type="domain" description="Chlorhexidine efflux transporter" evidence="2">
    <location>
        <begin position="111"/>
        <end position="173"/>
    </location>
</feature>
<feature type="transmembrane region" description="Helical" evidence="1">
    <location>
        <begin position="76"/>
        <end position="99"/>
    </location>
</feature>
<feature type="transmembrane region" description="Helical" evidence="1">
    <location>
        <begin position="147"/>
        <end position="167"/>
    </location>
</feature>
<evidence type="ECO:0000313" key="3">
    <source>
        <dbReference type="EMBL" id="UOQ61437.1"/>
    </source>
</evidence>
<proteinExistence type="predicted"/>
<dbReference type="NCBIfam" id="NF033664">
    <property type="entry name" value="PACE_transport"/>
    <property type="match status" value="1"/>
</dbReference>
<evidence type="ECO:0000313" key="4">
    <source>
        <dbReference type="Proteomes" id="UP000831775"/>
    </source>
</evidence>
<sequence length="179" mass="19157">MTTSGHTAQLTAPLSIATGSIAVGHPAHTRPTDADERFFQARPVLRRVVFVLGYESLSVLFTVVVLRGLLGHGGGASTVTAILVSTVATAWNYVWNTIFEALERRFGATGRGARSRALHAIGYEGGVLLVTIPLVALMLGVGFLEALAIEAGLLVFFLVFTLLYTWVFDRIFGLPASAR</sequence>
<evidence type="ECO:0000259" key="2">
    <source>
        <dbReference type="Pfam" id="PF05232"/>
    </source>
</evidence>
<dbReference type="Proteomes" id="UP000831775">
    <property type="component" value="Chromosome"/>
</dbReference>
<accession>A0ABY4FYS5</accession>
<keyword evidence="1" id="KW-1133">Transmembrane helix</keyword>
<keyword evidence="4" id="KW-1185">Reference proteome</keyword>
<dbReference type="InterPro" id="IPR007896">
    <property type="entry name" value="BTP_bacteria"/>
</dbReference>
<dbReference type="Pfam" id="PF05232">
    <property type="entry name" value="BTP"/>
    <property type="match status" value="2"/>
</dbReference>
<feature type="transmembrane region" description="Helical" evidence="1">
    <location>
        <begin position="48"/>
        <end position="70"/>
    </location>
</feature>
<keyword evidence="1" id="KW-0812">Transmembrane</keyword>
<feature type="transmembrane region" description="Helical" evidence="1">
    <location>
        <begin position="120"/>
        <end position="141"/>
    </location>
</feature>
<feature type="domain" description="Chlorhexidine efflux transporter" evidence="2">
    <location>
        <begin position="42"/>
        <end position="105"/>
    </location>
</feature>
<gene>
    <name evidence="3" type="ORF">MUN76_05555</name>
</gene>
<reference evidence="3 4" key="1">
    <citation type="submission" date="2022-04" db="EMBL/GenBank/DDBJ databases">
        <title>Leucobacter sp. isolated from rhizosphere of onion.</title>
        <authorList>
            <person name="Won M."/>
            <person name="Lee C.-M."/>
            <person name="Woen H.-Y."/>
            <person name="Kwon S.-W."/>
        </authorList>
    </citation>
    <scope>NUCLEOTIDE SEQUENCE [LARGE SCALE GENOMIC DNA]</scope>
    <source>
        <strain evidence="3 4">H25R-14</strain>
    </source>
</reference>
<keyword evidence="1" id="KW-0472">Membrane</keyword>
<dbReference type="EMBL" id="CP095043">
    <property type="protein sequence ID" value="UOQ61437.1"/>
    <property type="molecule type" value="Genomic_DNA"/>
</dbReference>
<evidence type="ECO:0000256" key="1">
    <source>
        <dbReference type="SAM" id="Phobius"/>
    </source>
</evidence>
<dbReference type="RefSeq" id="WP_244687893.1">
    <property type="nucleotide sequence ID" value="NZ_CP095043.1"/>
</dbReference>
<name>A0ABY4FYS5_9MICO</name>
<organism evidence="3 4">
    <name type="scientific">Leucobacter rhizosphaerae</name>
    <dbReference type="NCBI Taxonomy" id="2932245"/>
    <lineage>
        <taxon>Bacteria</taxon>
        <taxon>Bacillati</taxon>
        <taxon>Actinomycetota</taxon>
        <taxon>Actinomycetes</taxon>
        <taxon>Micrococcales</taxon>
        <taxon>Microbacteriaceae</taxon>
        <taxon>Leucobacter</taxon>
    </lineage>
</organism>